<feature type="domain" description="SGNH hydrolase-type esterase" evidence="1">
    <location>
        <begin position="332"/>
        <end position="496"/>
    </location>
</feature>
<dbReference type="InterPro" id="IPR051532">
    <property type="entry name" value="Ester_Hydrolysis_Enzymes"/>
</dbReference>
<dbReference type="Pfam" id="PF18962">
    <property type="entry name" value="Por_Secre_tail"/>
    <property type="match status" value="1"/>
</dbReference>
<evidence type="ECO:0000259" key="3">
    <source>
        <dbReference type="Pfam" id="PF19081"/>
    </source>
</evidence>
<accession>A0A1G1TJQ5</accession>
<evidence type="ECO:0008006" key="6">
    <source>
        <dbReference type="Google" id="ProtNLM"/>
    </source>
</evidence>
<dbReference type="AlphaFoldDB" id="A0A1G1TJQ5"/>
<feature type="domain" description="Ig-like" evidence="3">
    <location>
        <begin position="533"/>
        <end position="590"/>
    </location>
</feature>
<protein>
    <recommendedName>
        <fullName evidence="6">Secretion system C-terminal sorting domain-containing protein</fullName>
    </recommendedName>
</protein>
<dbReference type="Pfam" id="PF13472">
    <property type="entry name" value="Lipase_GDSL_2"/>
    <property type="match status" value="1"/>
</dbReference>
<dbReference type="InterPro" id="IPR044023">
    <property type="entry name" value="Ig_7"/>
</dbReference>
<dbReference type="SUPFAM" id="SSF52266">
    <property type="entry name" value="SGNH hydrolase"/>
    <property type="match status" value="1"/>
</dbReference>
<organism evidence="4 5">
    <name type="scientific">Hymenobacter coccineus</name>
    <dbReference type="NCBI Taxonomy" id="1908235"/>
    <lineage>
        <taxon>Bacteria</taxon>
        <taxon>Pseudomonadati</taxon>
        <taxon>Bacteroidota</taxon>
        <taxon>Cytophagia</taxon>
        <taxon>Cytophagales</taxon>
        <taxon>Hymenobacteraceae</taxon>
        <taxon>Hymenobacter</taxon>
    </lineage>
</organism>
<dbReference type="CDD" id="cd00229">
    <property type="entry name" value="SGNH_hydrolase"/>
    <property type="match status" value="1"/>
</dbReference>
<dbReference type="InterPro" id="IPR026444">
    <property type="entry name" value="Secre_tail"/>
</dbReference>
<evidence type="ECO:0000313" key="4">
    <source>
        <dbReference type="EMBL" id="OGX91100.1"/>
    </source>
</evidence>
<comment type="caution">
    <text evidence="4">The sequence shown here is derived from an EMBL/GenBank/DDBJ whole genome shotgun (WGS) entry which is preliminary data.</text>
</comment>
<evidence type="ECO:0000259" key="1">
    <source>
        <dbReference type="Pfam" id="PF13472"/>
    </source>
</evidence>
<evidence type="ECO:0000313" key="5">
    <source>
        <dbReference type="Proteomes" id="UP000177506"/>
    </source>
</evidence>
<dbReference type="PANTHER" id="PTHR30383:SF5">
    <property type="entry name" value="SGNH HYDROLASE-TYPE ESTERASE DOMAIN-CONTAINING PROTEIN"/>
    <property type="match status" value="1"/>
</dbReference>
<keyword evidence="5" id="KW-1185">Reference proteome</keyword>
<evidence type="ECO:0000259" key="2">
    <source>
        <dbReference type="Pfam" id="PF18962"/>
    </source>
</evidence>
<dbReference type="InterPro" id="IPR013830">
    <property type="entry name" value="SGNH_hydro"/>
</dbReference>
<name>A0A1G1TJQ5_9BACT</name>
<dbReference type="InterPro" id="IPR036514">
    <property type="entry name" value="SGNH_hydro_sf"/>
</dbReference>
<dbReference type="Proteomes" id="UP000177506">
    <property type="component" value="Unassembled WGS sequence"/>
</dbReference>
<sequence length="685" mass="71486">MHRGTFLLLGTGSGGAQRKVSAVQATVVFVAWQLIIMLLCGHSAGAAALAAQTSGFRSYTHQYDYNKSYTGSILCTCLKVHFPQVSPASPLVSYASEETLQRTSAGAVVNFLLGAVNTSQVLTARCASIYYNFRLSQTEAFANQIVTQFLPSGSDLAGAGFKRVGTALRNGVATSSPRAGKTLAQANLAMSGCSNAYLVDQLRTVAASTNQGAAWKPVRALPSRSVVCSVVPPGAVAPLTYCQGSAASPLSNGYTPLAGASLLLYASAVANTPLVSTYVPATKAVGTTTYYASQVVGNCESARTPLTVTVVAPPRMPTPIAALAINGSNIAAWGDSFTDSNYGRYPQTLAQLSSYAVYNGGVGGQTSVQVKDRMVADVAKHTWPTIIWVGRNDAGNPAQVQASIAAMVAALAHTDYLVLSVCNGEGEGKGTAAYGQITTLNSALAQTYGRHYLNVRSYLVSEYDPNDAQDTADYTADIPPHSLRQDFLHPNVAGSDLIAQYVYANFGRILGGSLAINYCWGAPAAPLGNSLSPVAAGATLRFYASPTGGAALGAGPRYAPDITTVGTQMYYVAQVVGTCESDRLPLAVVVRNCSATAFASNAPGLSAYPNPFGGQATVEVNLPSTQSYTLELYDGTGKLVQRLAVDETGQRINYYINAPSLPEGLYVVRLSAGSASQSLHLILSK</sequence>
<dbReference type="NCBIfam" id="TIGR04183">
    <property type="entry name" value="Por_Secre_tail"/>
    <property type="match status" value="1"/>
</dbReference>
<dbReference type="EMBL" id="MDZA01000088">
    <property type="protein sequence ID" value="OGX91100.1"/>
    <property type="molecule type" value="Genomic_DNA"/>
</dbReference>
<dbReference type="GO" id="GO:0004622">
    <property type="term" value="F:phosphatidylcholine lysophospholipase activity"/>
    <property type="evidence" value="ECO:0007669"/>
    <property type="project" value="TreeGrafter"/>
</dbReference>
<dbReference type="PANTHER" id="PTHR30383">
    <property type="entry name" value="THIOESTERASE 1/PROTEASE 1/LYSOPHOSPHOLIPASE L1"/>
    <property type="match status" value="1"/>
</dbReference>
<dbReference type="Pfam" id="PF19081">
    <property type="entry name" value="Ig_7"/>
    <property type="match status" value="1"/>
</dbReference>
<feature type="domain" description="Secretion system C-terminal sorting" evidence="2">
    <location>
        <begin position="608"/>
        <end position="678"/>
    </location>
</feature>
<dbReference type="Gene3D" id="3.40.50.1110">
    <property type="entry name" value="SGNH hydrolase"/>
    <property type="match status" value="1"/>
</dbReference>
<proteinExistence type="predicted"/>
<gene>
    <name evidence="4" type="ORF">BEN49_05515</name>
</gene>
<reference evidence="4 5" key="1">
    <citation type="submission" date="2016-08" db="EMBL/GenBank/DDBJ databases">
        <title>Hymenobacter coccineus sp. nov., Hymenobacter lapidarius sp. nov. and Hymenobacter glacialis sp. nov., isolated from Antarctic soil.</title>
        <authorList>
            <person name="Sedlacek I."/>
            <person name="Kralova S."/>
            <person name="Kyrova K."/>
            <person name="Maslanova I."/>
            <person name="Stankova E."/>
            <person name="Vrbovska V."/>
            <person name="Nemec M."/>
            <person name="Bartak M."/>
            <person name="Svec P."/>
            <person name="Busse H.-J."/>
            <person name="Pantucek R."/>
        </authorList>
    </citation>
    <scope>NUCLEOTIDE SEQUENCE [LARGE SCALE GENOMIC DNA]</scope>
    <source>
        <strain evidence="4 5">CCM 8649</strain>
    </source>
</reference>